<gene>
    <name evidence="1" type="ORF">LNINA_LOCUS13654</name>
</gene>
<name>A0AAV1JZ16_9NEOP</name>
<evidence type="ECO:0000313" key="1">
    <source>
        <dbReference type="EMBL" id="CAK1554786.1"/>
    </source>
</evidence>
<dbReference type="Proteomes" id="UP001497472">
    <property type="component" value="Unassembled WGS sequence"/>
</dbReference>
<evidence type="ECO:0000313" key="2">
    <source>
        <dbReference type="Proteomes" id="UP001497472"/>
    </source>
</evidence>
<organism evidence="1 2">
    <name type="scientific">Leptosia nina</name>
    <dbReference type="NCBI Taxonomy" id="320188"/>
    <lineage>
        <taxon>Eukaryota</taxon>
        <taxon>Metazoa</taxon>
        <taxon>Ecdysozoa</taxon>
        <taxon>Arthropoda</taxon>
        <taxon>Hexapoda</taxon>
        <taxon>Insecta</taxon>
        <taxon>Pterygota</taxon>
        <taxon>Neoptera</taxon>
        <taxon>Endopterygota</taxon>
        <taxon>Lepidoptera</taxon>
        <taxon>Glossata</taxon>
        <taxon>Ditrysia</taxon>
        <taxon>Papilionoidea</taxon>
        <taxon>Pieridae</taxon>
        <taxon>Pierinae</taxon>
        <taxon>Leptosia</taxon>
    </lineage>
</organism>
<protein>
    <submittedName>
        <fullName evidence="1">Uncharacterized protein</fullName>
    </submittedName>
</protein>
<keyword evidence="2" id="KW-1185">Reference proteome</keyword>
<reference evidence="1 2" key="1">
    <citation type="submission" date="2023-11" db="EMBL/GenBank/DDBJ databases">
        <authorList>
            <person name="Okamura Y."/>
        </authorList>
    </citation>
    <scope>NUCLEOTIDE SEQUENCE [LARGE SCALE GENOMIC DNA]</scope>
</reference>
<comment type="caution">
    <text evidence="1">The sequence shown here is derived from an EMBL/GenBank/DDBJ whole genome shotgun (WGS) entry which is preliminary data.</text>
</comment>
<proteinExistence type="predicted"/>
<dbReference type="AlphaFoldDB" id="A0AAV1JZ16"/>
<dbReference type="EMBL" id="CAVLEF010000279">
    <property type="protein sequence ID" value="CAK1554786.1"/>
    <property type="molecule type" value="Genomic_DNA"/>
</dbReference>
<sequence length="140" mass="14985">MSNAEDSWEVAVAQTVEIKLAAQELYLEAAEWVAGHAHPLADCPIPAAASARADAISGNDCGCRRPRSEWQLVVRSDGVVAADVRGEGTEFLPEGGRNIYSGVNVIDQRQLVPVVGHCREPSASIWVTRVHVIPTMTALA</sequence>
<accession>A0AAV1JZ16</accession>